<evidence type="ECO:0000313" key="2">
    <source>
        <dbReference type="EMBL" id="KAH3790611.1"/>
    </source>
</evidence>
<keyword evidence="1" id="KW-0812">Transmembrane</keyword>
<reference evidence="2" key="2">
    <citation type="submission" date="2020-11" db="EMBL/GenBank/DDBJ databases">
        <authorList>
            <person name="McCartney M.A."/>
            <person name="Auch B."/>
            <person name="Kono T."/>
            <person name="Mallez S."/>
            <person name="Becker A."/>
            <person name="Gohl D.M."/>
            <person name="Silverstein K.A.T."/>
            <person name="Koren S."/>
            <person name="Bechman K.B."/>
            <person name="Herman A."/>
            <person name="Abrahante J.E."/>
            <person name="Garbe J."/>
        </authorList>
    </citation>
    <scope>NUCLEOTIDE SEQUENCE</scope>
    <source>
        <strain evidence="2">Duluth1</strain>
        <tissue evidence="2">Whole animal</tissue>
    </source>
</reference>
<reference evidence="2" key="1">
    <citation type="journal article" date="2019" name="bioRxiv">
        <title>The Genome of the Zebra Mussel, Dreissena polymorpha: A Resource for Invasive Species Research.</title>
        <authorList>
            <person name="McCartney M.A."/>
            <person name="Auch B."/>
            <person name="Kono T."/>
            <person name="Mallez S."/>
            <person name="Zhang Y."/>
            <person name="Obille A."/>
            <person name="Becker A."/>
            <person name="Abrahante J.E."/>
            <person name="Garbe J."/>
            <person name="Badalamenti J.P."/>
            <person name="Herman A."/>
            <person name="Mangelson H."/>
            <person name="Liachko I."/>
            <person name="Sullivan S."/>
            <person name="Sone E.D."/>
            <person name="Koren S."/>
            <person name="Silverstein K.A.T."/>
            <person name="Beckman K.B."/>
            <person name="Gohl D.M."/>
        </authorList>
    </citation>
    <scope>NUCLEOTIDE SEQUENCE</scope>
    <source>
        <strain evidence="2">Duluth1</strain>
        <tissue evidence="2">Whole animal</tissue>
    </source>
</reference>
<dbReference type="AlphaFoldDB" id="A0A9D4IW98"/>
<accession>A0A9D4IW98</accession>
<keyword evidence="1" id="KW-0472">Membrane</keyword>
<feature type="transmembrane region" description="Helical" evidence="1">
    <location>
        <begin position="29"/>
        <end position="48"/>
    </location>
</feature>
<comment type="caution">
    <text evidence="2">The sequence shown here is derived from an EMBL/GenBank/DDBJ whole genome shotgun (WGS) entry which is preliminary data.</text>
</comment>
<keyword evidence="1" id="KW-1133">Transmembrane helix</keyword>
<proteinExistence type="predicted"/>
<evidence type="ECO:0000313" key="3">
    <source>
        <dbReference type="Proteomes" id="UP000828390"/>
    </source>
</evidence>
<keyword evidence="3" id="KW-1185">Reference proteome</keyword>
<dbReference type="EMBL" id="JAIWYP010000008">
    <property type="protein sequence ID" value="KAH3790611.1"/>
    <property type="molecule type" value="Genomic_DNA"/>
</dbReference>
<gene>
    <name evidence="2" type="ORF">DPMN_168815</name>
</gene>
<protein>
    <submittedName>
        <fullName evidence="2">Uncharacterized protein</fullName>
    </submittedName>
</protein>
<organism evidence="2 3">
    <name type="scientific">Dreissena polymorpha</name>
    <name type="common">Zebra mussel</name>
    <name type="synonym">Mytilus polymorpha</name>
    <dbReference type="NCBI Taxonomy" id="45954"/>
    <lineage>
        <taxon>Eukaryota</taxon>
        <taxon>Metazoa</taxon>
        <taxon>Spiralia</taxon>
        <taxon>Lophotrochozoa</taxon>
        <taxon>Mollusca</taxon>
        <taxon>Bivalvia</taxon>
        <taxon>Autobranchia</taxon>
        <taxon>Heteroconchia</taxon>
        <taxon>Euheterodonta</taxon>
        <taxon>Imparidentia</taxon>
        <taxon>Neoheterodontei</taxon>
        <taxon>Myida</taxon>
        <taxon>Dreissenoidea</taxon>
        <taxon>Dreissenidae</taxon>
        <taxon>Dreissena</taxon>
    </lineage>
</organism>
<dbReference type="Proteomes" id="UP000828390">
    <property type="component" value="Unassembled WGS sequence"/>
</dbReference>
<name>A0A9D4IW98_DREPO</name>
<evidence type="ECO:0000256" key="1">
    <source>
        <dbReference type="SAM" id="Phobius"/>
    </source>
</evidence>
<sequence>MDCNANRFSSISVPIKTGMRQLPVCKARVLKTLLFLLLVATLGMYGMIEIMFNMTGHQYWPTFSIGTWRSQENNVKATFQNHRTLIDVKEGVKSSREHRSNNNSVKHSILWYKKPDWIGLDRANEAISRVCSYQNCFMTDDDTG</sequence>